<dbReference type="InterPro" id="IPR002510">
    <property type="entry name" value="Metalloprtase-TldD/E_N"/>
</dbReference>
<comment type="caution">
    <text evidence="5">The sequence shown here is derived from an EMBL/GenBank/DDBJ whole genome shotgun (WGS) entry which is preliminary data.</text>
</comment>
<dbReference type="InterPro" id="IPR045569">
    <property type="entry name" value="Metalloprtase-TldD/E_C"/>
</dbReference>
<dbReference type="STRING" id="1219043.SCH01S_46_00040"/>
<dbReference type="GO" id="GO:0006508">
    <property type="term" value="P:proteolysis"/>
    <property type="evidence" value="ECO:0007669"/>
    <property type="project" value="InterPro"/>
</dbReference>
<dbReference type="PANTHER" id="PTHR43421">
    <property type="entry name" value="METALLOPROTEASE PMBA"/>
    <property type="match status" value="1"/>
</dbReference>
<protein>
    <recommendedName>
        <fullName evidence="7">PmbA protein</fullName>
    </recommendedName>
</protein>
<evidence type="ECO:0008006" key="7">
    <source>
        <dbReference type="Google" id="ProtNLM"/>
    </source>
</evidence>
<dbReference type="AlphaFoldDB" id="A0A0E9MS27"/>
<dbReference type="Gene3D" id="3.30.2290.10">
    <property type="entry name" value="PmbA/TldD superfamily"/>
    <property type="match status" value="1"/>
</dbReference>
<dbReference type="SUPFAM" id="SSF111283">
    <property type="entry name" value="Putative modulator of DNA gyrase, PmbA/TldD"/>
    <property type="match status" value="1"/>
</dbReference>
<dbReference type="EMBL" id="BBWU01000046">
    <property type="protein sequence ID" value="GAO40298.1"/>
    <property type="molecule type" value="Genomic_DNA"/>
</dbReference>
<dbReference type="Pfam" id="PF19290">
    <property type="entry name" value="PmbA_TldD_2nd"/>
    <property type="match status" value="1"/>
</dbReference>
<dbReference type="GO" id="GO:0005829">
    <property type="term" value="C:cytosol"/>
    <property type="evidence" value="ECO:0007669"/>
    <property type="project" value="TreeGrafter"/>
</dbReference>
<evidence type="ECO:0000313" key="5">
    <source>
        <dbReference type="EMBL" id="GAO40298.1"/>
    </source>
</evidence>
<dbReference type="PANTHER" id="PTHR43421:SF1">
    <property type="entry name" value="METALLOPROTEASE PMBA"/>
    <property type="match status" value="1"/>
</dbReference>
<dbReference type="InterPro" id="IPR047657">
    <property type="entry name" value="PmbA"/>
</dbReference>
<comment type="similarity">
    <text evidence="1">Belongs to the peptidase U62 family.</text>
</comment>
<dbReference type="GO" id="GO:0008237">
    <property type="term" value="F:metallopeptidase activity"/>
    <property type="evidence" value="ECO:0007669"/>
    <property type="project" value="InterPro"/>
</dbReference>
<dbReference type="OrthoDB" id="9803618at2"/>
<dbReference type="Pfam" id="PF19289">
    <property type="entry name" value="PmbA_TldD_3rd"/>
    <property type="match status" value="1"/>
</dbReference>
<gene>
    <name evidence="5" type="ORF">SCH01S_46_00040</name>
</gene>
<feature type="domain" description="Metalloprotease TldD/E C-terminal" evidence="3">
    <location>
        <begin position="231"/>
        <end position="447"/>
    </location>
</feature>
<dbReference type="InterPro" id="IPR036059">
    <property type="entry name" value="TldD/PmbA_sf"/>
</dbReference>
<evidence type="ECO:0000259" key="3">
    <source>
        <dbReference type="Pfam" id="PF19289"/>
    </source>
</evidence>
<dbReference type="InterPro" id="IPR035068">
    <property type="entry name" value="TldD/PmbA_N"/>
</dbReference>
<dbReference type="Proteomes" id="UP000033202">
    <property type="component" value="Unassembled WGS sequence"/>
</dbReference>
<evidence type="ECO:0000256" key="1">
    <source>
        <dbReference type="ARBA" id="ARBA00005836"/>
    </source>
</evidence>
<dbReference type="InterPro" id="IPR045570">
    <property type="entry name" value="Metalloprtase-TldD/E_cen_dom"/>
</dbReference>
<feature type="domain" description="Metalloprotease TldD/E N-terminal" evidence="2">
    <location>
        <begin position="26"/>
        <end position="90"/>
    </location>
</feature>
<reference evidence="5 6" key="1">
    <citation type="submission" date="2015-04" db="EMBL/GenBank/DDBJ databases">
        <title>Whole genome shotgun sequence of Sphingomonas changbaiensis NBRC 104936.</title>
        <authorList>
            <person name="Katano-Makiyama Y."/>
            <person name="Hosoyama A."/>
            <person name="Hashimoto M."/>
            <person name="Noguchi M."/>
            <person name="Tsuchikane K."/>
            <person name="Ohji S."/>
            <person name="Yamazoe A."/>
            <person name="Ichikawa N."/>
            <person name="Kimura A."/>
            <person name="Fujita N."/>
        </authorList>
    </citation>
    <scope>NUCLEOTIDE SEQUENCE [LARGE SCALE GENOMIC DNA]</scope>
    <source>
        <strain evidence="5 6">NBRC 104936</strain>
    </source>
</reference>
<dbReference type="RefSeq" id="WP_046349102.1">
    <property type="nucleotide sequence ID" value="NZ_BBWU01000046.1"/>
</dbReference>
<evidence type="ECO:0000259" key="4">
    <source>
        <dbReference type="Pfam" id="PF19290"/>
    </source>
</evidence>
<evidence type="ECO:0000259" key="2">
    <source>
        <dbReference type="Pfam" id="PF01523"/>
    </source>
</evidence>
<evidence type="ECO:0000313" key="6">
    <source>
        <dbReference type="Proteomes" id="UP000033202"/>
    </source>
</evidence>
<accession>A0A0E9MS27</accession>
<name>A0A0E9MS27_9SPHN</name>
<keyword evidence="6" id="KW-1185">Reference proteome</keyword>
<sequence>MLSLADAQSRLSDLVSAARGAGADAADALYHGDRSTDVHVRLGALENVDQSEGEEIGLRVFVGQRSASVSASDLAPESLRALAARAVAMAREAPEDRFAGLAPEDRLLCGPAPDLDLDDHIEPAPPALKDRALAAEETARAVAGVTNSEGASASAGRSQIALATSHGFAGGYGASAHSISASMLAERDGQKQRDGAWHWVRHLDALDDAAAIGRLAGDRAVARLGARKVQSGPMPVVFDPRVGGTLVGHLLGAIAGPAIARRTSFLLESFGQQVFAEGVTIIDDPHRIRGLRSRPFDGEGLPTSPGNLIDAGVLTGWMLDSASARQLDLQPTGHAARGVGGPPGVSASNVHVAPGPVSRDALIGGIKRGLYVTELIGQGVNGVTGDYSRGAGGFLIEDGQLAHPVAEITIAGNLKDMFRNLSAANDLEFRYAVNTPTVLVEGMTVAGD</sequence>
<organism evidence="5 6">
    <name type="scientific">Sphingomonas changbaiensis NBRC 104936</name>
    <dbReference type="NCBI Taxonomy" id="1219043"/>
    <lineage>
        <taxon>Bacteria</taxon>
        <taxon>Pseudomonadati</taxon>
        <taxon>Pseudomonadota</taxon>
        <taxon>Alphaproteobacteria</taxon>
        <taxon>Sphingomonadales</taxon>
        <taxon>Sphingomonadaceae</taxon>
        <taxon>Sphingomonas</taxon>
    </lineage>
</organism>
<proteinExistence type="inferred from homology"/>
<feature type="domain" description="Metalloprotease TldD/E central" evidence="4">
    <location>
        <begin position="125"/>
        <end position="224"/>
    </location>
</feature>
<dbReference type="Pfam" id="PF01523">
    <property type="entry name" value="PmbA_TldD_1st"/>
    <property type="match status" value="1"/>
</dbReference>